<proteinExistence type="inferred from homology"/>
<keyword evidence="2" id="KW-0436">Ligase</keyword>
<dbReference type="InterPro" id="IPR051046">
    <property type="entry name" value="MurCDEF_CellWall_CoF430Synth"/>
</dbReference>
<feature type="domain" description="Mur ligase central" evidence="13">
    <location>
        <begin position="106"/>
        <end position="292"/>
    </location>
</feature>
<evidence type="ECO:0000256" key="8">
    <source>
        <dbReference type="ARBA" id="ARBA00023306"/>
    </source>
</evidence>
<dbReference type="GO" id="GO:0071555">
    <property type="term" value="P:cell wall organization"/>
    <property type="evidence" value="ECO:0007669"/>
    <property type="project" value="UniProtKB-KW"/>
</dbReference>
<reference evidence="15" key="1">
    <citation type="submission" date="2020-05" db="EMBL/GenBank/DDBJ databases">
        <authorList>
            <person name="Chiriac C."/>
            <person name="Salcher M."/>
            <person name="Ghai R."/>
            <person name="Kavagutti S V."/>
        </authorList>
    </citation>
    <scope>NUCLEOTIDE SEQUENCE</scope>
</reference>
<dbReference type="NCBIfam" id="TIGR01143">
    <property type="entry name" value="murF"/>
    <property type="match status" value="1"/>
</dbReference>
<dbReference type="EMBL" id="CAFBLE010000003">
    <property type="protein sequence ID" value="CAB4861514.1"/>
    <property type="molecule type" value="Genomic_DNA"/>
</dbReference>
<keyword evidence="5" id="KW-0067">ATP-binding</keyword>
<keyword evidence="8" id="KW-0131">Cell cycle</keyword>
<dbReference type="InterPro" id="IPR004101">
    <property type="entry name" value="Mur_ligase_C"/>
</dbReference>
<keyword evidence="3" id="KW-0132">Cell division</keyword>
<dbReference type="HAMAP" id="MF_02019">
    <property type="entry name" value="MurF"/>
    <property type="match status" value="1"/>
</dbReference>
<dbReference type="EMBL" id="CAEZWT010000021">
    <property type="protein sequence ID" value="CAB4666309.1"/>
    <property type="molecule type" value="Genomic_DNA"/>
</dbReference>
<evidence type="ECO:0000256" key="7">
    <source>
        <dbReference type="ARBA" id="ARBA00022984"/>
    </source>
</evidence>
<dbReference type="GO" id="GO:0005524">
    <property type="term" value="F:ATP binding"/>
    <property type="evidence" value="ECO:0007669"/>
    <property type="project" value="UniProtKB-KW"/>
</dbReference>
<keyword evidence="9" id="KW-0961">Cell wall biogenesis/degradation</keyword>
<evidence type="ECO:0000256" key="3">
    <source>
        <dbReference type="ARBA" id="ARBA00022618"/>
    </source>
</evidence>
<dbReference type="InterPro" id="IPR036565">
    <property type="entry name" value="Mur-like_cat_sf"/>
</dbReference>
<organism evidence="15">
    <name type="scientific">freshwater metagenome</name>
    <dbReference type="NCBI Taxonomy" id="449393"/>
    <lineage>
        <taxon>unclassified sequences</taxon>
        <taxon>metagenomes</taxon>
        <taxon>ecological metagenomes</taxon>
    </lineage>
</organism>
<dbReference type="SUPFAM" id="SSF53623">
    <property type="entry name" value="MurD-like peptide ligases, catalytic domain"/>
    <property type="match status" value="1"/>
</dbReference>
<dbReference type="InterPro" id="IPR005863">
    <property type="entry name" value="UDP-N-AcMur_synth"/>
</dbReference>
<dbReference type="GO" id="GO:0047480">
    <property type="term" value="F:UDP-N-acetylmuramoyl-tripeptide-D-alanyl-D-alanine ligase activity"/>
    <property type="evidence" value="ECO:0007669"/>
    <property type="project" value="InterPro"/>
</dbReference>
<dbReference type="Pfam" id="PF01225">
    <property type="entry name" value="Mur_ligase"/>
    <property type="match status" value="1"/>
</dbReference>
<evidence type="ECO:0000259" key="13">
    <source>
        <dbReference type="Pfam" id="PF08245"/>
    </source>
</evidence>
<dbReference type="EMBL" id="CAFBMV010000002">
    <property type="protein sequence ID" value="CAB4916697.1"/>
    <property type="molecule type" value="Genomic_DNA"/>
</dbReference>
<evidence type="ECO:0000256" key="9">
    <source>
        <dbReference type="ARBA" id="ARBA00023316"/>
    </source>
</evidence>
<evidence type="ECO:0000259" key="12">
    <source>
        <dbReference type="Pfam" id="PF02875"/>
    </source>
</evidence>
<dbReference type="Pfam" id="PF02875">
    <property type="entry name" value="Mur_ligase_C"/>
    <property type="match status" value="1"/>
</dbReference>
<dbReference type="GO" id="GO:0008360">
    <property type="term" value="P:regulation of cell shape"/>
    <property type="evidence" value="ECO:0007669"/>
    <property type="project" value="UniProtKB-KW"/>
</dbReference>
<evidence type="ECO:0000259" key="11">
    <source>
        <dbReference type="Pfam" id="PF01225"/>
    </source>
</evidence>
<dbReference type="Gene3D" id="3.40.1190.10">
    <property type="entry name" value="Mur-like, catalytic domain"/>
    <property type="match status" value="1"/>
</dbReference>
<keyword evidence="7" id="KW-0573">Peptidoglycan synthesis</keyword>
<dbReference type="Gene3D" id="3.90.190.20">
    <property type="entry name" value="Mur ligase, C-terminal domain"/>
    <property type="match status" value="1"/>
</dbReference>
<dbReference type="InterPro" id="IPR036615">
    <property type="entry name" value="Mur_ligase_C_dom_sf"/>
</dbReference>
<dbReference type="SUPFAM" id="SSF53244">
    <property type="entry name" value="MurD-like peptide ligases, peptide-binding domain"/>
    <property type="match status" value="1"/>
</dbReference>
<evidence type="ECO:0000313" key="15">
    <source>
        <dbReference type="EMBL" id="CAB4755484.1"/>
    </source>
</evidence>
<evidence type="ECO:0000256" key="4">
    <source>
        <dbReference type="ARBA" id="ARBA00022741"/>
    </source>
</evidence>
<dbReference type="GO" id="GO:0009252">
    <property type="term" value="P:peptidoglycan biosynthetic process"/>
    <property type="evidence" value="ECO:0007669"/>
    <property type="project" value="UniProtKB-KW"/>
</dbReference>
<evidence type="ECO:0000256" key="2">
    <source>
        <dbReference type="ARBA" id="ARBA00022598"/>
    </source>
</evidence>
<feature type="domain" description="Mur ligase C-terminal" evidence="12">
    <location>
        <begin position="316"/>
        <end position="438"/>
    </location>
</feature>
<dbReference type="AlphaFoldDB" id="A0A6J6U8R5"/>
<protein>
    <recommendedName>
        <fullName evidence="10">UDP-MurNAc-pentapeptide synthetase</fullName>
    </recommendedName>
</protein>
<keyword evidence="1" id="KW-0963">Cytoplasm</keyword>
<dbReference type="EMBL" id="CAEZZC010000015">
    <property type="protein sequence ID" value="CAB4755484.1"/>
    <property type="molecule type" value="Genomic_DNA"/>
</dbReference>
<sequence>MITLFASEIAEIVGGELHAPANLTITESSTFDSRDVLPGGIFFALKGEHADGHDFLADAFARGCAIAIVSHAVNYPSINVPDVVVALTKLAIHVRKELKNLTVIGITGSQGKTTTKDLLQAILSIHHETIAPLGSLNNELGVPLTLLRCTRSTEYCIVEMGARHKGDIAALTAVAQPKIGVVLTVGNAHVGEFGSREIIAASKFELIESLPSDGTAILGSYDSFTAAMGAGKVGHVLSFGELPTDQVRAADVEIREGRAHFDLVTPLGREAVALRLVGASAIPNALGAAAVASVLEIPLDVIAGALSTAEVVSKWRMQIHELSNILLINDAYNANPESMSAALRTLSLFAQERGGQSWAFLGKMHELGESSAQLHAEIGTLAQVMGIDHLVCIGAPEYAGALGADSSIVVHQCRDQVQAQELGEHFAPGDVLLVKASRSEGLEKLAALFVESYQGEGEPEQ</sequence>
<evidence type="ECO:0000313" key="18">
    <source>
        <dbReference type="EMBL" id="CAB5052457.1"/>
    </source>
</evidence>
<evidence type="ECO:0000313" key="14">
    <source>
        <dbReference type="EMBL" id="CAB4666309.1"/>
    </source>
</evidence>
<evidence type="ECO:0000256" key="1">
    <source>
        <dbReference type="ARBA" id="ARBA00022490"/>
    </source>
</evidence>
<evidence type="ECO:0000313" key="16">
    <source>
        <dbReference type="EMBL" id="CAB4861514.1"/>
    </source>
</evidence>
<dbReference type="PANTHER" id="PTHR43024">
    <property type="entry name" value="UDP-N-ACETYLMURAMOYL-TRIPEPTIDE--D-ALANYL-D-ALANINE LIGASE"/>
    <property type="match status" value="1"/>
</dbReference>
<evidence type="ECO:0000256" key="6">
    <source>
        <dbReference type="ARBA" id="ARBA00022960"/>
    </source>
</evidence>
<dbReference type="Gene3D" id="3.40.1390.10">
    <property type="entry name" value="MurE/MurF, N-terminal domain"/>
    <property type="match status" value="1"/>
</dbReference>
<feature type="domain" description="Mur ligase N-terminal catalytic" evidence="11">
    <location>
        <begin position="31"/>
        <end position="83"/>
    </location>
</feature>
<evidence type="ECO:0000313" key="17">
    <source>
        <dbReference type="EMBL" id="CAB4916697.1"/>
    </source>
</evidence>
<dbReference type="Pfam" id="PF08245">
    <property type="entry name" value="Mur_ligase_M"/>
    <property type="match status" value="1"/>
</dbReference>
<dbReference type="InterPro" id="IPR000713">
    <property type="entry name" value="Mur_ligase_N"/>
</dbReference>
<evidence type="ECO:0000256" key="10">
    <source>
        <dbReference type="ARBA" id="ARBA00031461"/>
    </source>
</evidence>
<dbReference type="InterPro" id="IPR035911">
    <property type="entry name" value="MurE/MurF_N"/>
</dbReference>
<gene>
    <name evidence="14" type="ORF">UFOPK2289_00859</name>
    <name evidence="15" type="ORF">UFOPK2822_01097</name>
    <name evidence="16" type="ORF">UFOPK3346_00493</name>
    <name evidence="17" type="ORF">UFOPK3670_00409</name>
    <name evidence="18" type="ORF">UFOPK4308_00169</name>
</gene>
<accession>A0A6J6U8R5</accession>
<dbReference type="InterPro" id="IPR013221">
    <property type="entry name" value="Mur_ligase_cen"/>
</dbReference>
<evidence type="ECO:0000256" key="5">
    <source>
        <dbReference type="ARBA" id="ARBA00022840"/>
    </source>
</evidence>
<keyword evidence="4" id="KW-0547">Nucleotide-binding</keyword>
<dbReference type="SUPFAM" id="SSF63418">
    <property type="entry name" value="MurE/MurF N-terminal domain"/>
    <property type="match status" value="1"/>
</dbReference>
<dbReference type="PANTHER" id="PTHR43024:SF1">
    <property type="entry name" value="UDP-N-ACETYLMURAMOYL-TRIPEPTIDE--D-ALANYL-D-ALANINE LIGASE"/>
    <property type="match status" value="1"/>
</dbReference>
<keyword evidence="6" id="KW-0133">Cell shape</keyword>
<dbReference type="EMBL" id="CAFBQL010000001">
    <property type="protein sequence ID" value="CAB5052457.1"/>
    <property type="molecule type" value="Genomic_DNA"/>
</dbReference>
<name>A0A6J6U8R5_9ZZZZ</name>
<dbReference type="GO" id="GO:0051301">
    <property type="term" value="P:cell division"/>
    <property type="evidence" value="ECO:0007669"/>
    <property type="project" value="UniProtKB-KW"/>
</dbReference>